<dbReference type="HOGENOM" id="CLU_678654_0_0_1"/>
<reference evidence="2" key="2">
    <citation type="submission" date="2011-02" db="EMBL/GenBank/DDBJ databases">
        <authorList>
            <person name="MacLean D."/>
        </authorList>
    </citation>
    <scope>NUCLEOTIDE SEQUENCE</scope>
</reference>
<dbReference type="InterPro" id="IPR050951">
    <property type="entry name" value="Retrovirus_Pol_polyprotein"/>
</dbReference>
<dbReference type="InterPro" id="IPR001584">
    <property type="entry name" value="Integrase_cat-core"/>
</dbReference>
<reference evidence="2" key="1">
    <citation type="journal article" date="2011" name="PLoS Biol.">
        <title>Gene gain and loss during evolution of obligate parasitism in the white rust pathogen of Arabidopsis thaliana.</title>
        <authorList>
            <person name="Kemen E."/>
            <person name="Gardiner A."/>
            <person name="Schultz-Larsen T."/>
            <person name="Kemen A.C."/>
            <person name="Balmuth A.L."/>
            <person name="Robert-Seilaniantz A."/>
            <person name="Bailey K."/>
            <person name="Holub E."/>
            <person name="Studholme D.J."/>
            <person name="Maclean D."/>
            <person name="Jones J.D."/>
        </authorList>
    </citation>
    <scope>NUCLEOTIDE SEQUENCE</scope>
</reference>
<organism evidence="2">
    <name type="scientific">Albugo laibachii Nc14</name>
    <dbReference type="NCBI Taxonomy" id="890382"/>
    <lineage>
        <taxon>Eukaryota</taxon>
        <taxon>Sar</taxon>
        <taxon>Stramenopiles</taxon>
        <taxon>Oomycota</taxon>
        <taxon>Peronosporomycetes</taxon>
        <taxon>Albuginales</taxon>
        <taxon>Albuginaceae</taxon>
        <taxon>Albugo</taxon>
    </lineage>
</organism>
<evidence type="ECO:0000313" key="2">
    <source>
        <dbReference type="EMBL" id="CCA27531.1"/>
    </source>
</evidence>
<evidence type="ECO:0000259" key="1">
    <source>
        <dbReference type="PROSITE" id="PS50994"/>
    </source>
</evidence>
<dbReference type="PANTHER" id="PTHR37984">
    <property type="entry name" value="PROTEIN CBG26694"/>
    <property type="match status" value="1"/>
</dbReference>
<dbReference type="Gene3D" id="3.30.420.10">
    <property type="entry name" value="Ribonuclease H-like superfamily/Ribonuclease H"/>
    <property type="match status" value="1"/>
</dbReference>
<dbReference type="PROSITE" id="PS50994">
    <property type="entry name" value="INTEGRASE"/>
    <property type="match status" value="1"/>
</dbReference>
<dbReference type="EMBL" id="FR824593">
    <property type="protein sequence ID" value="CCA27531.1"/>
    <property type="molecule type" value="Genomic_DNA"/>
</dbReference>
<name>F0X173_9STRA</name>
<dbReference type="GO" id="GO:0015074">
    <property type="term" value="P:DNA integration"/>
    <property type="evidence" value="ECO:0007669"/>
    <property type="project" value="InterPro"/>
</dbReference>
<accession>F0X173</accession>
<gene>
    <name evidence="2" type="primary">AlNc14C568G12167</name>
    <name evidence="2" type="ORF">ALNC14_136750</name>
</gene>
<dbReference type="SUPFAM" id="SSF53098">
    <property type="entry name" value="Ribonuclease H-like"/>
    <property type="match status" value="1"/>
</dbReference>
<sequence>MVEKLGMDIHESKKKDPVIFCTWFRELLKRFMDWEPDLVRASMSQRYETKYVKNTPVCNLLQCCDERLYEDEHEPNDEKEEYLLTPEVGVLDVQKELIHGVLENKLKDAKKRGAEDESIERLRKFFLKDEDVFRVEFAADPLVKVEPLKLPLDEGSRDYFTVVTPSGLFTATRVIMGSTDAVAYAQQVTEQVMKPDLGNGVQETRKAQEEDLKKHNHYNFIKDEESLLWVDGHMLDQQGIGVFDNFVDKCLHCLGANGEKCPRPYGETLRATKPNEILHFDFLSMPKGLHGFCYVLVLKDGMSGFCEFVSTTMTNTAVTVPALLDWSKRYGVVLLWVSDQDFHFKNTVMDNLRKILGAQHHFVTAYCPWANGTVEVMNRQLLKVMRSLLSEKKQWIGNWPSLLSLC</sequence>
<dbReference type="InterPro" id="IPR036397">
    <property type="entry name" value="RNaseH_sf"/>
</dbReference>
<proteinExistence type="predicted"/>
<dbReference type="AlphaFoldDB" id="F0X173"/>
<protein>
    <submittedName>
        <fullName evidence="2">AlNc14C568G12167 protein</fullName>
    </submittedName>
</protein>
<feature type="domain" description="Integrase catalytic" evidence="1">
    <location>
        <begin position="270"/>
        <end position="406"/>
    </location>
</feature>
<dbReference type="PANTHER" id="PTHR37984:SF5">
    <property type="entry name" value="PROTEIN NYNRIN-LIKE"/>
    <property type="match status" value="1"/>
</dbReference>
<dbReference type="InterPro" id="IPR012337">
    <property type="entry name" value="RNaseH-like_sf"/>
</dbReference>
<dbReference type="GO" id="GO:0003676">
    <property type="term" value="F:nucleic acid binding"/>
    <property type="evidence" value="ECO:0007669"/>
    <property type="project" value="InterPro"/>
</dbReference>